<feature type="region of interest" description="Disordered" evidence="5">
    <location>
        <begin position="689"/>
        <end position="756"/>
    </location>
</feature>
<dbReference type="Pfam" id="PF08686">
    <property type="entry name" value="PLAC"/>
    <property type="match status" value="1"/>
</dbReference>
<feature type="compositionally biased region" description="Gly residues" evidence="5">
    <location>
        <begin position="743"/>
        <end position="753"/>
    </location>
</feature>
<sequence>MAFRVIGTLLLLQLLTHIGCDGVVGSPRVRDACGVCGGDNSTCHLVSGIFTEPHLREGYQLVLQIPAGACSIRIEEVVPTRNYLALRAGNKEFIVNGAWNIDNSGQYQGAGATFMYRRQTDTQGETLAATGPITEPVDIFLLYRQMNRGIKYEYVIKRNASLSSVLPRLPNDLQSLPPAPPPALPALPQLPARPSVVPRPTGHRNAVPAPGVARPPHTAPRLPATPAGAGSSGPAPSPFHAATPPHQPGRRRGPGTATGHRRGHRTGRRRGRVHRPGLPQQTAPARPAPRPGSEPARARPAAGPGTHRRRRRRRRRSRFQWVVPGYSECSKSCGGGTRVPEVVCVRRKKKQLAPDSKCNPRRRPRTRPVLCNTAPCPVRSVGTGDRWWSRTAVWRANEWSACSSSCGAGHQTRTFLCVRAGQPVEVTECVGRPTEPETQPCNSGPCRPELRWHVGRWSACSVSCGWGTRTRSVTCTDQLAGCPESERPRDTAPCRRADCPPTEEPGGPGQGGPPPPAGWMVTDWTQQCSVECGQGVQSRGVACGGDPGRCDLSQRPSDTRPCKTDRGCAGTWFTGPWSQCSRECGVGGEATRTVLCVRQSAGQFSVTADLSCAGSPRPAAQQPCGAGPERRCPPRWFTAEWAECSVTCGSGQQRRVVACVGADGRLAAGCPDGERPEERRPCQQAECPGAAFTTEPAPTPPSRPESPAAEPPSQPRLTPVLGPEYHTVEGSDTEVQLGSEDGPLGGHGTGLSGGDRSDSCTDSLSHCSLVRRARLCQTSFYATSCCASCRHQRR</sequence>
<dbReference type="PANTHER" id="PTHR13723:SF305">
    <property type="entry name" value="PROTEIN MADD-4"/>
    <property type="match status" value="1"/>
</dbReference>
<evidence type="ECO:0000313" key="9">
    <source>
        <dbReference type="Proteomes" id="UP000440578"/>
    </source>
</evidence>
<dbReference type="SUPFAM" id="SSF82895">
    <property type="entry name" value="TSP-1 type 1 repeat"/>
    <property type="match status" value="6"/>
</dbReference>
<gene>
    <name evidence="8" type="primary">Thsd4_2</name>
    <name evidence="8" type="ORF">FJT64_020887</name>
</gene>
<dbReference type="PROSITE" id="PS50900">
    <property type="entry name" value="PLAC"/>
    <property type="match status" value="1"/>
</dbReference>
<evidence type="ECO:0000256" key="5">
    <source>
        <dbReference type="SAM" id="MobiDB-lite"/>
    </source>
</evidence>
<dbReference type="InterPro" id="IPR010909">
    <property type="entry name" value="PLAC"/>
</dbReference>
<feature type="region of interest" description="Disordered" evidence="5">
    <location>
        <begin position="173"/>
        <end position="318"/>
    </location>
</feature>
<dbReference type="GO" id="GO:0030198">
    <property type="term" value="P:extracellular matrix organization"/>
    <property type="evidence" value="ECO:0007669"/>
    <property type="project" value="TreeGrafter"/>
</dbReference>
<comment type="caution">
    <text evidence="8">The sequence shown here is derived from an EMBL/GenBank/DDBJ whole genome shotgun (WGS) entry which is preliminary data.</text>
</comment>
<dbReference type="SMART" id="SM00209">
    <property type="entry name" value="TSP1"/>
    <property type="match status" value="6"/>
</dbReference>
<evidence type="ECO:0000313" key="8">
    <source>
        <dbReference type="EMBL" id="KAF0307829.1"/>
    </source>
</evidence>
<keyword evidence="2" id="KW-0964">Secreted</keyword>
<reference evidence="8 9" key="1">
    <citation type="submission" date="2019-07" db="EMBL/GenBank/DDBJ databases">
        <title>Draft genome assembly of a fouling barnacle, Amphibalanus amphitrite (Darwin, 1854): The first reference genome for Thecostraca.</title>
        <authorList>
            <person name="Kim W."/>
        </authorList>
    </citation>
    <scope>NUCLEOTIDE SEQUENCE [LARGE SCALE GENOMIC DNA]</scope>
    <source>
        <strain evidence="8">SNU_AA5</strain>
        <tissue evidence="8">Soma without cirri and trophi</tissue>
    </source>
</reference>
<evidence type="ECO:0000259" key="7">
    <source>
        <dbReference type="PROSITE" id="PS50900"/>
    </source>
</evidence>
<feature type="compositionally biased region" description="Basic residues" evidence="5">
    <location>
        <begin position="248"/>
        <end position="275"/>
    </location>
</feature>
<feature type="compositionally biased region" description="Low complexity" evidence="5">
    <location>
        <begin position="293"/>
        <end position="305"/>
    </location>
</feature>
<feature type="compositionally biased region" description="Basic and acidic residues" evidence="5">
    <location>
        <begin position="484"/>
        <end position="498"/>
    </location>
</feature>
<dbReference type="OrthoDB" id="5950222at2759"/>
<keyword evidence="3 6" id="KW-0732">Signal</keyword>
<accession>A0A6A4WR87</accession>
<protein>
    <submittedName>
        <fullName evidence="8">Thrombospondin type-1 domain-containing protein 4</fullName>
    </submittedName>
</protein>
<evidence type="ECO:0000256" key="6">
    <source>
        <dbReference type="SAM" id="SignalP"/>
    </source>
</evidence>
<evidence type="ECO:0000256" key="2">
    <source>
        <dbReference type="ARBA" id="ARBA00022525"/>
    </source>
</evidence>
<dbReference type="Pfam" id="PF05986">
    <property type="entry name" value="ADAMTS_spacer1"/>
    <property type="match status" value="1"/>
</dbReference>
<feature type="chain" id="PRO_5025564105" evidence="6">
    <location>
        <begin position="23"/>
        <end position="794"/>
    </location>
</feature>
<feature type="domain" description="PLAC" evidence="7">
    <location>
        <begin position="756"/>
        <end position="793"/>
    </location>
</feature>
<feature type="compositionally biased region" description="Basic residues" evidence="5">
    <location>
        <begin position="306"/>
        <end position="318"/>
    </location>
</feature>
<feature type="compositionally biased region" description="Low complexity" evidence="5">
    <location>
        <begin position="224"/>
        <end position="244"/>
    </location>
</feature>
<name>A0A6A4WR87_AMPAM</name>
<dbReference type="GO" id="GO:0005576">
    <property type="term" value="C:extracellular region"/>
    <property type="evidence" value="ECO:0007669"/>
    <property type="project" value="UniProtKB-SubCell"/>
</dbReference>
<evidence type="ECO:0000256" key="1">
    <source>
        <dbReference type="ARBA" id="ARBA00004613"/>
    </source>
</evidence>
<dbReference type="PANTHER" id="PTHR13723">
    <property type="entry name" value="ADAMTS A DISINTEGRIN AND METALLOPROTEASE WITH THROMBOSPONDIN MOTIFS PROTEASE"/>
    <property type="match status" value="1"/>
</dbReference>
<feature type="signal peptide" evidence="6">
    <location>
        <begin position="1"/>
        <end position="22"/>
    </location>
</feature>
<dbReference type="InterPro" id="IPR036383">
    <property type="entry name" value="TSP1_rpt_sf"/>
</dbReference>
<organism evidence="8 9">
    <name type="scientific">Amphibalanus amphitrite</name>
    <name type="common">Striped barnacle</name>
    <name type="synonym">Balanus amphitrite</name>
    <dbReference type="NCBI Taxonomy" id="1232801"/>
    <lineage>
        <taxon>Eukaryota</taxon>
        <taxon>Metazoa</taxon>
        <taxon>Ecdysozoa</taxon>
        <taxon>Arthropoda</taxon>
        <taxon>Crustacea</taxon>
        <taxon>Multicrustacea</taxon>
        <taxon>Cirripedia</taxon>
        <taxon>Thoracica</taxon>
        <taxon>Thoracicalcarea</taxon>
        <taxon>Balanomorpha</taxon>
        <taxon>Balanoidea</taxon>
        <taxon>Balanidae</taxon>
        <taxon>Amphibalaninae</taxon>
        <taxon>Amphibalanus</taxon>
    </lineage>
</organism>
<feature type="region of interest" description="Disordered" evidence="5">
    <location>
        <begin position="482"/>
        <end position="518"/>
    </location>
</feature>
<evidence type="ECO:0000256" key="3">
    <source>
        <dbReference type="ARBA" id="ARBA00022729"/>
    </source>
</evidence>
<dbReference type="GO" id="GO:0006508">
    <property type="term" value="P:proteolysis"/>
    <property type="evidence" value="ECO:0007669"/>
    <property type="project" value="TreeGrafter"/>
</dbReference>
<comment type="subcellular location">
    <subcellularLocation>
        <location evidence="1">Secreted</location>
    </subcellularLocation>
</comment>
<dbReference type="GO" id="GO:0004222">
    <property type="term" value="F:metalloendopeptidase activity"/>
    <property type="evidence" value="ECO:0007669"/>
    <property type="project" value="TreeGrafter"/>
</dbReference>
<dbReference type="InterPro" id="IPR000884">
    <property type="entry name" value="TSP1_rpt"/>
</dbReference>
<dbReference type="PROSITE" id="PS50092">
    <property type="entry name" value="TSP1"/>
    <property type="match status" value="6"/>
</dbReference>
<dbReference type="Gene3D" id="2.60.120.830">
    <property type="match status" value="1"/>
</dbReference>
<evidence type="ECO:0000256" key="4">
    <source>
        <dbReference type="ARBA" id="ARBA00022737"/>
    </source>
</evidence>
<dbReference type="EMBL" id="VIIS01000538">
    <property type="protein sequence ID" value="KAF0307829.1"/>
    <property type="molecule type" value="Genomic_DNA"/>
</dbReference>
<dbReference type="Pfam" id="PF19030">
    <property type="entry name" value="TSP1_ADAMTS"/>
    <property type="match status" value="6"/>
</dbReference>
<dbReference type="Gene3D" id="2.20.100.10">
    <property type="entry name" value="Thrombospondin type-1 (TSP1) repeat"/>
    <property type="match status" value="5"/>
</dbReference>
<dbReference type="Proteomes" id="UP000440578">
    <property type="component" value="Unassembled WGS sequence"/>
</dbReference>
<dbReference type="AlphaFoldDB" id="A0A6A4WR87"/>
<dbReference type="InterPro" id="IPR050439">
    <property type="entry name" value="ADAMTS_ADAMTS-like"/>
</dbReference>
<dbReference type="FunFam" id="2.60.120.830:FF:000001">
    <property type="entry name" value="A disintegrin and metalloproteinase with thrombospondin motifs 1"/>
    <property type="match status" value="1"/>
</dbReference>
<keyword evidence="4" id="KW-0677">Repeat</keyword>
<keyword evidence="9" id="KW-1185">Reference proteome</keyword>
<dbReference type="InterPro" id="IPR010294">
    <property type="entry name" value="ADAMTS_spacer1"/>
</dbReference>
<dbReference type="GO" id="GO:0031012">
    <property type="term" value="C:extracellular matrix"/>
    <property type="evidence" value="ECO:0007669"/>
    <property type="project" value="TreeGrafter"/>
</dbReference>
<feature type="compositionally biased region" description="Pro residues" evidence="5">
    <location>
        <begin position="697"/>
        <end position="714"/>
    </location>
</feature>
<proteinExistence type="predicted"/>